<name>A0AAD6Z4E6_9AGAR</name>
<feature type="region of interest" description="Disordered" evidence="1">
    <location>
        <begin position="219"/>
        <end position="240"/>
    </location>
</feature>
<accession>A0AAD6Z4E6</accession>
<feature type="region of interest" description="Disordered" evidence="1">
    <location>
        <begin position="99"/>
        <end position="119"/>
    </location>
</feature>
<dbReference type="EMBL" id="JARIHO010000094">
    <property type="protein sequence ID" value="KAJ7306167.1"/>
    <property type="molecule type" value="Genomic_DNA"/>
</dbReference>
<comment type="caution">
    <text evidence="2">The sequence shown here is derived from an EMBL/GenBank/DDBJ whole genome shotgun (WGS) entry which is preliminary data.</text>
</comment>
<organism evidence="2 3">
    <name type="scientific">Mycena albidolilacea</name>
    <dbReference type="NCBI Taxonomy" id="1033008"/>
    <lineage>
        <taxon>Eukaryota</taxon>
        <taxon>Fungi</taxon>
        <taxon>Dikarya</taxon>
        <taxon>Basidiomycota</taxon>
        <taxon>Agaricomycotina</taxon>
        <taxon>Agaricomycetes</taxon>
        <taxon>Agaricomycetidae</taxon>
        <taxon>Agaricales</taxon>
        <taxon>Marasmiineae</taxon>
        <taxon>Mycenaceae</taxon>
        <taxon>Mycena</taxon>
    </lineage>
</organism>
<dbReference type="Proteomes" id="UP001218218">
    <property type="component" value="Unassembled WGS sequence"/>
</dbReference>
<sequence>MSHRAIRRSQSTEFRVDSVVDSDFDSGPLRSPASSRSRSLLGPRIEIIDSGVDSDVVPPEEEQRFCFDSRSILISESVQNRFQNRLRLDTESTTLTSPIGIAGDAGRISSPLPASPDMHELRVRTSWSEDARRSQYSRNRDGLHGAAYAPLKDAKAEAGYFDSESTTRQLGPLPLSTTLALGCRLNARPRRSAPASTSGMPPLLHTLHMSAAPRITLVPRSPSSPHLTHGGRSGYSCIPA</sequence>
<proteinExistence type="predicted"/>
<dbReference type="AlphaFoldDB" id="A0AAD6Z4E6"/>
<keyword evidence="3" id="KW-1185">Reference proteome</keyword>
<reference evidence="2" key="1">
    <citation type="submission" date="2023-03" db="EMBL/GenBank/DDBJ databases">
        <title>Massive genome expansion in bonnet fungi (Mycena s.s.) driven by repeated elements and novel gene families across ecological guilds.</title>
        <authorList>
            <consortium name="Lawrence Berkeley National Laboratory"/>
            <person name="Harder C.B."/>
            <person name="Miyauchi S."/>
            <person name="Viragh M."/>
            <person name="Kuo A."/>
            <person name="Thoen E."/>
            <person name="Andreopoulos B."/>
            <person name="Lu D."/>
            <person name="Skrede I."/>
            <person name="Drula E."/>
            <person name="Henrissat B."/>
            <person name="Morin E."/>
            <person name="Kohler A."/>
            <person name="Barry K."/>
            <person name="LaButti K."/>
            <person name="Morin E."/>
            <person name="Salamov A."/>
            <person name="Lipzen A."/>
            <person name="Mereny Z."/>
            <person name="Hegedus B."/>
            <person name="Baldrian P."/>
            <person name="Stursova M."/>
            <person name="Weitz H."/>
            <person name="Taylor A."/>
            <person name="Grigoriev I.V."/>
            <person name="Nagy L.G."/>
            <person name="Martin F."/>
            <person name="Kauserud H."/>
        </authorList>
    </citation>
    <scope>NUCLEOTIDE SEQUENCE</scope>
    <source>
        <strain evidence="2">CBHHK002</strain>
    </source>
</reference>
<evidence type="ECO:0000313" key="3">
    <source>
        <dbReference type="Proteomes" id="UP001218218"/>
    </source>
</evidence>
<gene>
    <name evidence="2" type="ORF">DFH08DRAFT_517654</name>
</gene>
<evidence type="ECO:0000256" key="1">
    <source>
        <dbReference type="SAM" id="MobiDB-lite"/>
    </source>
</evidence>
<evidence type="ECO:0000313" key="2">
    <source>
        <dbReference type="EMBL" id="KAJ7306167.1"/>
    </source>
</evidence>
<protein>
    <submittedName>
        <fullName evidence="2">Uncharacterized protein</fullName>
    </submittedName>
</protein>